<dbReference type="EMBL" id="JANPWB010000010">
    <property type="protein sequence ID" value="KAJ1137227.1"/>
    <property type="molecule type" value="Genomic_DNA"/>
</dbReference>
<dbReference type="Proteomes" id="UP001066276">
    <property type="component" value="Chromosome 6"/>
</dbReference>
<keyword evidence="2" id="KW-1185">Reference proteome</keyword>
<dbReference type="AlphaFoldDB" id="A0AAV7QCB2"/>
<comment type="caution">
    <text evidence="1">The sequence shown here is derived from an EMBL/GenBank/DDBJ whole genome shotgun (WGS) entry which is preliminary data.</text>
</comment>
<sequence length="118" mass="12462">MPCAAVKFIFVTEGSLPAVEVADCELGRAVAARAPFCGVPHWKPPTNLEMSCYGFESLLWVRGSTNLLSDPGDTMDTPTQKPVTGCQALKSSKPCPVSKPRSFEGAFISSLTVSAGLV</sequence>
<protein>
    <submittedName>
        <fullName evidence="1">Uncharacterized protein</fullName>
    </submittedName>
</protein>
<evidence type="ECO:0000313" key="1">
    <source>
        <dbReference type="EMBL" id="KAJ1137227.1"/>
    </source>
</evidence>
<accession>A0AAV7QCB2</accession>
<organism evidence="1 2">
    <name type="scientific">Pleurodeles waltl</name>
    <name type="common">Iberian ribbed newt</name>
    <dbReference type="NCBI Taxonomy" id="8319"/>
    <lineage>
        <taxon>Eukaryota</taxon>
        <taxon>Metazoa</taxon>
        <taxon>Chordata</taxon>
        <taxon>Craniata</taxon>
        <taxon>Vertebrata</taxon>
        <taxon>Euteleostomi</taxon>
        <taxon>Amphibia</taxon>
        <taxon>Batrachia</taxon>
        <taxon>Caudata</taxon>
        <taxon>Salamandroidea</taxon>
        <taxon>Salamandridae</taxon>
        <taxon>Pleurodelinae</taxon>
        <taxon>Pleurodeles</taxon>
    </lineage>
</organism>
<gene>
    <name evidence="1" type="ORF">NDU88_003640</name>
</gene>
<reference evidence="1" key="1">
    <citation type="journal article" date="2022" name="bioRxiv">
        <title>Sequencing and chromosome-scale assembly of the giantPleurodeles waltlgenome.</title>
        <authorList>
            <person name="Brown T."/>
            <person name="Elewa A."/>
            <person name="Iarovenko S."/>
            <person name="Subramanian E."/>
            <person name="Araus A.J."/>
            <person name="Petzold A."/>
            <person name="Susuki M."/>
            <person name="Suzuki K.-i.T."/>
            <person name="Hayashi T."/>
            <person name="Toyoda A."/>
            <person name="Oliveira C."/>
            <person name="Osipova E."/>
            <person name="Leigh N.D."/>
            <person name="Simon A."/>
            <person name="Yun M.H."/>
        </authorList>
    </citation>
    <scope>NUCLEOTIDE SEQUENCE</scope>
    <source>
        <strain evidence="1">20211129_DDA</strain>
        <tissue evidence="1">Liver</tissue>
    </source>
</reference>
<proteinExistence type="predicted"/>
<name>A0AAV7QCB2_PLEWA</name>
<evidence type="ECO:0000313" key="2">
    <source>
        <dbReference type="Proteomes" id="UP001066276"/>
    </source>
</evidence>